<dbReference type="EMBL" id="KB008119">
    <property type="protein sequence ID" value="ELR12315.1"/>
    <property type="molecule type" value="Genomic_DNA"/>
</dbReference>
<gene>
    <name evidence="2" type="ORF">ACA1_373800</name>
</gene>
<dbReference type="RefSeq" id="XP_004334328.1">
    <property type="nucleotide sequence ID" value="XM_004334280.1"/>
</dbReference>
<dbReference type="GeneID" id="14912882"/>
<dbReference type="Proteomes" id="UP000011083">
    <property type="component" value="Unassembled WGS sequence"/>
</dbReference>
<evidence type="ECO:0000313" key="3">
    <source>
        <dbReference type="Proteomes" id="UP000011083"/>
    </source>
</evidence>
<organism evidence="2 3">
    <name type="scientific">Acanthamoeba castellanii (strain ATCC 30010 / Neff)</name>
    <dbReference type="NCBI Taxonomy" id="1257118"/>
    <lineage>
        <taxon>Eukaryota</taxon>
        <taxon>Amoebozoa</taxon>
        <taxon>Discosea</taxon>
        <taxon>Longamoebia</taxon>
        <taxon>Centramoebida</taxon>
        <taxon>Acanthamoebidae</taxon>
        <taxon>Acanthamoeba</taxon>
    </lineage>
</organism>
<evidence type="ECO:0000313" key="2">
    <source>
        <dbReference type="EMBL" id="ELR12315.1"/>
    </source>
</evidence>
<feature type="compositionally biased region" description="Acidic residues" evidence="1">
    <location>
        <begin position="105"/>
        <end position="115"/>
    </location>
</feature>
<proteinExistence type="predicted"/>
<evidence type="ECO:0000256" key="1">
    <source>
        <dbReference type="SAM" id="MobiDB-lite"/>
    </source>
</evidence>
<dbReference type="VEuPathDB" id="AmoebaDB:ACA1_373800"/>
<reference evidence="2 3" key="1">
    <citation type="journal article" date="2013" name="Genome Biol.">
        <title>Genome of Acanthamoeba castellanii highlights extensive lateral gene transfer and early evolution of tyrosine kinase signaling.</title>
        <authorList>
            <person name="Clarke M."/>
            <person name="Lohan A.J."/>
            <person name="Liu B."/>
            <person name="Lagkouvardos I."/>
            <person name="Roy S."/>
            <person name="Zafar N."/>
            <person name="Bertelli C."/>
            <person name="Schilde C."/>
            <person name="Kianianmomeni A."/>
            <person name="Burglin T.R."/>
            <person name="Frech C."/>
            <person name="Turcotte B."/>
            <person name="Kopec K.O."/>
            <person name="Synnott J.M."/>
            <person name="Choo C."/>
            <person name="Paponov I."/>
            <person name="Finkler A."/>
            <person name="Soon Heng Tan C."/>
            <person name="Hutchins A.P."/>
            <person name="Weinmeier T."/>
            <person name="Rattei T."/>
            <person name="Chu J.S."/>
            <person name="Gimenez G."/>
            <person name="Irimia M."/>
            <person name="Rigden D.J."/>
            <person name="Fitzpatrick D.A."/>
            <person name="Lorenzo-Morales J."/>
            <person name="Bateman A."/>
            <person name="Chiu C.H."/>
            <person name="Tang P."/>
            <person name="Hegemann P."/>
            <person name="Fromm H."/>
            <person name="Raoult D."/>
            <person name="Greub G."/>
            <person name="Miranda-Saavedra D."/>
            <person name="Chen N."/>
            <person name="Nash P."/>
            <person name="Ginger M.L."/>
            <person name="Horn M."/>
            <person name="Schaap P."/>
            <person name="Caler L."/>
            <person name="Loftus B."/>
        </authorList>
    </citation>
    <scope>NUCLEOTIDE SEQUENCE [LARGE SCALE GENOMIC DNA]</scope>
    <source>
        <strain evidence="2 3">Neff</strain>
    </source>
</reference>
<keyword evidence="3" id="KW-1185">Reference proteome</keyword>
<protein>
    <submittedName>
        <fullName evidence="2">Uncharacterized protein</fullName>
    </submittedName>
</protein>
<name>L8GGU7_ACACF</name>
<dbReference type="AlphaFoldDB" id="L8GGU7"/>
<dbReference type="KEGG" id="acan:ACA1_373800"/>
<accession>L8GGU7</accession>
<feature type="compositionally biased region" description="Acidic residues" evidence="1">
    <location>
        <begin position="80"/>
        <end position="93"/>
    </location>
</feature>
<sequence>MASDLEKYSLEEGTRARAMAMIIVAQEHTRCCHNIKVQGAINKKITSELKAMPQHLSTEEEVVYIKKRQSELQEEGNAIAEEEREESSEEELSDGAVDALIDCYGDGEDEDNEDD</sequence>
<feature type="region of interest" description="Disordered" evidence="1">
    <location>
        <begin position="69"/>
        <end position="115"/>
    </location>
</feature>